<dbReference type="Proteomes" id="UP001139721">
    <property type="component" value="Unassembled WGS sequence"/>
</dbReference>
<keyword evidence="1" id="KW-0732">Signal</keyword>
<dbReference type="AlphaFoldDB" id="A0A9X2D1B2"/>
<proteinExistence type="predicted"/>
<dbReference type="InterPro" id="IPR036568">
    <property type="entry name" value="GGCT-like_sf"/>
</dbReference>
<dbReference type="SUPFAM" id="SSF110857">
    <property type="entry name" value="Gamma-glutamyl cyclotransferase-like"/>
    <property type="match status" value="1"/>
</dbReference>
<protein>
    <recommendedName>
        <fullName evidence="4">Gamma-glutamylcyclotransferase AIG2-like domain-containing protein</fullName>
    </recommendedName>
</protein>
<keyword evidence="3" id="KW-1185">Reference proteome</keyword>
<name>A0A9X2D1B2_9GAMM</name>
<organism evidence="2 3">
    <name type="scientific">Legionella maioricensis</name>
    <dbReference type="NCBI Taxonomy" id="2896528"/>
    <lineage>
        <taxon>Bacteria</taxon>
        <taxon>Pseudomonadati</taxon>
        <taxon>Pseudomonadota</taxon>
        <taxon>Gammaproteobacteria</taxon>
        <taxon>Legionellales</taxon>
        <taxon>Legionellaceae</taxon>
        <taxon>Legionella</taxon>
    </lineage>
</organism>
<evidence type="ECO:0000256" key="1">
    <source>
        <dbReference type="SAM" id="SignalP"/>
    </source>
</evidence>
<sequence>MLTRLAGCLRLKIFVITLFLVSPLAQARAMRSCHPPINPSQPQYIVGYGSLMSEDSKKTSAKNSGDNIPVTITGYQRGWFLKGPAAKYSATFLGIKSAVNQRINGVVFNLPDSNELLAIDEREQGYCRQLVELNSIQPLTADPLPQAQYWIYVPEPEQIALANKQYPIVQSYVDIFLSGCIQMEKKYHLSDYARQCITTTSDWSPQWVNDRIHPRRPWSSTPEAAAIDKLLSEEVADSFNSIVIEGSING</sequence>
<comment type="caution">
    <text evidence="2">The sequence shown here is derived from an EMBL/GenBank/DDBJ whole genome shotgun (WGS) entry which is preliminary data.</text>
</comment>
<reference evidence="2" key="1">
    <citation type="submission" date="2021-11" db="EMBL/GenBank/DDBJ databases">
        <title>Legionella maioricencis sp. nov., a new species isolated from hot water samples in Mallorca.</title>
        <authorList>
            <person name="Crespi S."/>
            <person name="Drasar V."/>
            <person name="Salva-Serra F."/>
            <person name="Jaen-Luchoro D."/>
            <person name="Pineiro-Iglesias B."/>
            <person name="Aliaga F."/>
            <person name="Fernandez-Juarez V."/>
            <person name="Coll G."/>
            <person name="Moore E.R.B."/>
            <person name="Bennasar-Figueras A."/>
        </authorList>
    </citation>
    <scope>NUCLEOTIDE SEQUENCE</scope>
    <source>
        <strain evidence="2">HCPI-6</strain>
    </source>
</reference>
<accession>A0A9X2D1B2</accession>
<evidence type="ECO:0000313" key="2">
    <source>
        <dbReference type="EMBL" id="MCL9684524.1"/>
    </source>
</evidence>
<evidence type="ECO:0000313" key="3">
    <source>
        <dbReference type="Proteomes" id="UP001139721"/>
    </source>
</evidence>
<evidence type="ECO:0008006" key="4">
    <source>
        <dbReference type="Google" id="ProtNLM"/>
    </source>
</evidence>
<gene>
    <name evidence="2" type="ORF">LOX96_10495</name>
</gene>
<dbReference type="Gene3D" id="3.10.490.10">
    <property type="entry name" value="Gamma-glutamyl cyclotransferase-like"/>
    <property type="match status" value="1"/>
</dbReference>
<feature type="signal peptide" evidence="1">
    <location>
        <begin position="1"/>
        <end position="27"/>
    </location>
</feature>
<feature type="chain" id="PRO_5040965254" description="Gamma-glutamylcyclotransferase AIG2-like domain-containing protein" evidence="1">
    <location>
        <begin position="28"/>
        <end position="250"/>
    </location>
</feature>
<dbReference type="EMBL" id="JAJKBJ010000011">
    <property type="protein sequence ID" value="MCL9684524.1"/>
    <property type="molecule type" value="Genomic_DNA"/>
</dbReference>
<dbReference type="RefSeq" id="WP_250422099.1">
    <property type="nucleotide sequence ID" value="NZ_JAJKBJ010000011.1"/>
</dbReference>